<accession>A0A830ED32</accession>
<protein>
    <submittedName>
        <fullName evidence="2">Uncharacterized protein</fullName>
    </submittedName>
</protein>
<reference evidence="2" key="2">
    <citation type="submission" date="2020-09" db="EMBL/GenBank/DDBJ databases">
        <authorList>
            <person name="Sun Q."/>
            <person name="Ohkuma M."/>
        </authorList>
    </citation>
    <scope>NUCLEOTIDE SEQUENCE</scope>
    <source>
        <strain evidence="2">JCM 11219</strain>
    </source>
</reference>
<evidence type="ECO:0000313" key="3">
    <source>
        <dbReference type="Proteomes" id="UP000657075"/>
    </source>
</evidence>
<reference evidence="4" key="3">
    <citation type="submission" date="2022-09" db="EMBL/GenBank/DDBJ databases">
        <title>Complete genome sequence of Vulcanisaeta souniana.</title>
        <authorList>
            <person name="Kato S."/>
            <person name="Itoh T."/>
            <person name="Ohkuma M."/>
        </authorList>
    </citation>
    <scope>NUCLEOTIDE SEQUENCE [LARGE SCALE GENOMIC DNA]</scope>
    <source>
        <strain evidence="4">JCM 11219</strain>
    </source>
</reference>
<dbReference type="Proteomes" id="UP001060771">
    <property type="component" value="Chromosome"/>
</dbReference>
<dbReference type="EMBL" id="BMNM01000001">
    <property type="protein sequence ID" value="GGI70908.1"/>
    <property type="molecule type" value="Genomic_DNA"/>
</dbReference>
<dbReference type="AlphaFoldDB" id="A0A830ED32"/>
<dbReference type="RefSeq" id="WP_054843466.1">
    <property type="nucleotide sequence ID" value="NZ_AP026830.1"/>
</dbReference>
<organism evidence="2 3">
    <name type="scientific">Vulcanisaeta souniana JCM 11219</name>
    <dbReference type="NCBI Taxonomy" id="1293586"/>
    <lineage>
        <taxon>Archaea</taxon>
        <taxon>Thermoproteota</taxon>
        <taxon>Thermoprotei</taxon>
        <taxon>Thermoproteales</taxon>
        <taxon>Thermoproteaceae</taxon>
        <taxon>Vulcanisaeta</taxon>
    </lineage>
</organism>
<evidence type="ECO:0000313" key="2">
    <source>
        <dbReference type="EMBL" id="GGI70908.1"/>
    </source>
</evidence>
<dbReference type="Proteomes" id="UP000657075">
    <property type="component" value="Unassembled WGS sequence"/>
</dbReference>
<reference evidence="2" key="1">
    <citation type="journal article" date="2014" name="Int. J. Syst. Evol. Microbiol.">
        <title>Complete genome sequence of Corynebacterium casei LMG S-19264T (=DSM 44701T), isolated from a smear-ripened cheese.</title>
        <authorList>
            <consortium name="US DOE Joint Genome Institute (JGI-PGF)"/>
            <person name="Walter F."/>
            <person name="Albersmeier A."/>
            <person name="Kalinowski J."/>
            <person name="Ruckert C."/>
        </authorList>
    </citation>
    <scope>NUCLEOTIDE SEQUENCE</scope>
    <source>
        <strain evidence="2">JCM 11219</strain>
    </source>
</reference>
<evidence type="ECO:0000313" key="1">
    <source>
        <dbReference type="EMBL" id="BDR91725.1"/>
    </source>
</evidence>
<dbReference type="EMBL" id="AP026830">
    <property type="protein sequence ID" value="BDR91725.1"/>
    <property type="molecule type" value="Genomic_DNA"/>
</dbReference>
<dbReference type="OrthoDB" id="24603at2157"/>
<evidence type="ECO:0000313" key="4">
    <source>
        <dbReference type="Proteomes" id="UP001060771"/>
    </source>
</evidence>
<reference evidence="1" key="4">
    <citation type="journal article" date="2023" name="Microbiol. Resour. Announc.">
        <title>Complete Genome Sequence of Vulcanisaeta souniana Strain IC-059, a Hyperthermophilic Archaeon Isolated from Hot Spring Water in Japan.</title>
        <authorList>
            <person name="Kato S."/>
            <person name="Itoh T."/>
            <person name="Wu L."/>
            <person name="Ma J."/>
            <person name="Ohkuma M."/>
        </authorList>
    </citation>
    <scope>NUCLEOTIDE SEQUENCE</scope>
    <source>
        <strain evidence="1">JCM 11219</strain>
    </source>
</reference>
<gene>
    <name evidence="2" type="ORF">GCM10007112_04800</name>
    <name evidence="1" type="ORF">Vsou_08180</name>
</gene>
<keyword evidence="4" id="KW-1185">Reference proteome</keyword>
<name>A0A830ED32_9CREN</name>
<proteinExistence type="predicted"/>
<sequence length="120" mass="13568">MLSSWVINDMVRIIRINNYADLDKVLIDLGPGECVLLLTKQVDESLRHVNGVTTVLLRSIRDKTEVDYLLAAGNRVLCVSMDGFGLLSEYALSRLKYVIITRQPSETDTKLFKILLNITQ</sequence>
<dbReference type="GeneID" id="76206367"/>